<dbReference type="Gramene" id="rna41406">
    <property type="protein sequence ID" value="RHN46871.1"/>
    <property type="gene ID" value="gene41406"/>
</dbReference>
<gene>
    <name evidence="1" type="ORF">MtrunA17_Chr7g0246851</name>
</gene>
<proteinExistence type="predicted"/>
<protein>
    <submittedName>
        <fullName evidence="1">Uncharacterized protein</fullName>
    </submittedName>
</protein>
<dbReference type="EMBL" id="PSQE01000007">
    <property type="protein sequence ID" value="RHN46871.1"/>
    <property type="molecule type" value="Genomic_DNA"/>
</dbReference>
<reference evidence="2" key="1">
    <citation type="journal article" date="2018" name="Nat. Plants">
        <title>Whole-genome landscape of Medicago truncatula symbiotic genes.</title>
        <authorList>
            <person name="Pecrix Y."/>
            <person name="Staton S.E."/>
            <person name="Sallet E."/>
            <person name="Lelandais-Briere C."/>
            <person name="Moreau S."/>
            <person name="Carrere S."/>
            <person name="Blein T."/>
            <person name="Jardinaud M.F."/>
            <person name="Latrasse D."/>
            <person name="Zouine M."/>
            <person name="Zahm M."/>
            <person name="Kreplak J."/>
            <person name="Mayjonade B."/>
            <person name="Satge C."/>
            <person name="Perez M."/>
            <person name="Cauet S."/>
            <person name="Marande W."/>
            <person name="Chantry-Darmon C."/>
            <person name="Lopez-Roques C."/>
            <person name="Bouchez O."/>
            <person name="Berard A."/>
            <person name="Debelle F."/>
            <person name="Munos S."/>
            <person name="Bendahmane A."/>
            <person name="Berges H."/>
            <person name="Niebel A."/>
            <person name="Buitink J."/>
            <person name="Frugier F."/>
            <person name="Benhamed M."/>
            <person name="Crespi M."/>
            <person name="Gouzy J."/>
            <person name="Gamas P."/>
        </authorList>
    </citation>
    <scope>NUCLEOTIDE SEQUENCE [LARGE SCALE GENOMIC DNA]</scope>
    <source>
        <strain evidence="2">cv. Jemalong A17</strain>
    </source>
</reference>
<organism evidence="1 2">
    <name type="scientific">Medicago truncatula</name>
    <name type="common">Barrel medic</name>
    <name type="synonym">Medicago tribuloides</name>
    <dbReference type="NCBI Taxonomy" id="3880"/>
    <lineage>
        <taxon>Eukaryota</taxon>
        <taxon>Viridiplantae</taxon>
        <taxon>Streptophyta</taxon>
        <taxon>Embryophyta</taxon>
        <taxon>Tracheophyta</taxon>
        <taxon>Spermatophyta</taxon>
        <taxon>Magnoliopsida</taxon>
        <taxon>eudicotyledons</taxon>
        <taxon>Gunneridae</taxon>
        <taxon>Pentapetalae</taxon>
        <taxon>rosids</taxon>
        <taxon>fabids</taxon>
        <taxon>Fabales</taxon>
        <taxon>Fabaceae</taxon>
        <taxon>Papilionoideae</taxon>
        <taxon>50 kb inversion clade</taxon>
        <taxon>NPAAA clade</taxon>
        <taxon>Hologalegina</taxon>
        <taxon>IRL clade</taxon>
        <taxon>Trifolieae</taxon>
        <taxon>Medicago</taxon>
    </lineage>
</organism>
<evidence type="ECO:0000313" key="1">
    <source>
        <dbReference type="EMBL" id="RHN46871.1"/>
    </source>
</evidence>
<dbReference type="AlphaFoldDB" id="A0A396H309"/>
<dbReference type="Proteomes" id="UP000265566">
    <property type="component" value="Chromosome 7"/>
</dbReference>
<accession>A0A396H309</accession>
<evidence type="ECO:0000313" key="2">
    <source>
        <dbReference type="Proteomes" id="UP000265566"/>
    </source>
</evidence>
<name>A0A396H309_MEDTR</name>
<comment type="caution">
    <text evidence="1">The sequence shown here is derived from an EMBL/GenBank/DDBJ whole genome shotgun (WGS) entry which is preliminary data.</text>
</comment>
<sequence length="111" mass="12862">MWKGGVDAACCGWGRGAEVGLSHLWFFFFLTLKHCYYVRLFEKCCLCCLMKCTKVTVGDILSVPFSVFLHTFNDFFLHQSHFFFHTFNDLNMGVWISSLCGATRDHLEFIL</sequence>